<accession>A0ABS5SEU8</accession>
<keyword evidence="2" id="KW-1185">Reference proteome</keyword>
<dbReference type="RefSeq" id="WP_214175888.1">
    <property type="nucleotide sequence ID" value="NZ_JAHCVK010000006.1"/>
</dbReference>
<protein>
    <submittedName>
        <fullName evidence="1">Uncharacterized protein</fullName>
    </submittedName>
</protein>
<sequence length="116" mass="13174">MTGREAAAQVQALRKEGDCFVKWWRTADDVVDFELIDPFLAKVENGQSVDGFELLGLEGMWRLFTDLNPDQVTRTVQNGEEIILWKWQDGAGNEKVSSYPFTPEGLKSLIDNDFFA</sequence>
<reference evidence="1 2" key="1">
    <citation type="submission" date="2021-05" db="EMBL/GenBank/DDBJ databases">
        <title>The draft genome of Geobacter luticola JCM 17780.</title>
        <authorList>
            <person name="Xu Z."/>
            <person name="Masuda Y."/>
            <person name="Itoh H."/>
            <person name="Senoo K."/>
        </authorList>
    </citation>
    <scope>NUCLEOTIDE SEQUENCE [LARGE SCALE GENOMIC DNA]</scope>
    <source>
        <strain evidence="1 2">JCM 17780</strain>
    </source>
</reference>
<proteinExistence type="predicted"/>
<gene>
    <name evidence="1" type="ORF">KI810_12480</name>
</gene>
<evidence type="ECO:0000313" key="2">
    <source>
        <dbReference type="Proteomes" id="UP000756860"/>
    </source>
</evidence>
<evidence type="ECO:0000313" key="1">
    <source>
        <dbReference type="EMBL" id="MBT0653878.1"/>
    </source>
</evidence>
<organism evidence="1 2">
    <name type="scientific">Geomobilimonas luticola</name>
    <dbReference type="NCBI Taxonomy" id="1114878"/>
    <lineage>
        <taxon>Bacteria</taxon>
        <taxon>Pseudomonadati</taxon>
        <taxon>Thermodesulfobacteriota</taxon>
        <taxon>Desulfuromonadia</taxon>
        <taxon>Geobacterales</taxon>
        <taxon>Geobacteraceae</taxon>
        <taxon>Geomobilimonas</taxon>
    </lineage>
</organism>
<dbReference type="Proteomes" id="UP000756860">
    <property type="component" value="Unassembled WGS sequence"/>
</dbReference>
<comment type="caution">
    <text evidence="1">The sequence shown here is derived from an EMBL/GenBank/DDBJ whole genome shotgun (WGS) entry which is preliminary data.</text>
</comment>
<dbReference type="EMBL" id="JAHCVK010000006">
    <property type="protein sequence ID" value="MBT0653878.1"/>
    <property type="molecule type" value="Genomic_DNA"/>
</dbReference>
<name>A0ABS5SEU8_9BACT</name>